<reference evidence="3 4" key="1">
    <citation type="submission" date="2024-02" db="EMBL/GenBank/DDBJ databases">
        <title>De novo assembly and annotation of 12 fungi associated with fruit tree decline syndrome in Ontario, Canada.</title>
        <authorList>
            <person name="Sulman M."/>
            <person name="Ellouze W."/>
            <person name="Ilyukhin E."/>
        </authorList>
    </citation>
    <scope>NUCLEOTIDE SEQUENCE [LARGE SCALE GENOMIC DNA]</scope>
    <source>
        <strain evidence="3 4">M1-105</strain>
    </source>
</reference>
<dbReference type="Proteomes" id="UP001521116">
    <property type="component" value="Unassembled WGS sequence"/>
</dbReference>
<accession>A0ABR3SJN4</accession>
<feature type="domain" description="GXWXG" evidence="1">
    <location>
        <begin position="21"/>
        <end position="80"/>
    </location>
</feature>
<dbReference type="Pfam" id="PF14232">
    <property type="entry name" value="DUF4334"/>
    <property type="match status" value="1"/>
</dbReference>
<feature type="domain" description="DUF4334" evidence="2">
    <location>
        <begin position="89"/>
        <end position="147"/>
    </location>
</feature>
<dbReference type="EMBL" id="JAJVDC020000141">
    <property type="protein sequence ID" value="KAL1622030.1"/>
    <property type="molecule type" value="Genomic_DNA"/>
</dbReference>
<gene>
    <name evidence="3" type="ORF">SLS56_008914</name>
</gene>
<dbReference type="Pfam" id="PF14231">
    <property type="entry name" value="GXWXG"/>
    <property type="match status" value="1"/>
</dbReference>
<evidence type="ECO:0000313" key="3">
    <source>
        <dbReference type="EMBL" id="KAL1622030.1"/>
    </source>
</evidence>
<sequence>MRILQLIEDGGACDVRELSSLFDALEAVEPAELVGDWSGGDFDDGSTHPCRSMMESIKWAGMLFKSTDDVAPVMSWTDDGKRVENEYWGRAQIREVKYRGIVSTCVIFDSYPIMDHFRRVSDNTLMGLLDAKEKVLKDAGPYYFWIRK</sequence>
<organism evidence="3 4">
    <name type="scientific">Neofusicoccum ribis</name>
    <dbReference type="NCBI Taxonomy" id="45134"/>
    <lineage>
        <taxon>Eukaryota</taxon>
        <taxon>Fungi</taxon>
        <taxon>Dikarya</taxon>
        <taxon>Ascomycota</taxon>
        <taxon>Pezizomycotina</taxon>
        <taxon>Dothideomycetes</taxon>
        <taxon>Dothideomycetes incertae sedis</taxon>
        <taxon>Botryosphaeriales</taxon>
        <taxon>Botryosphaeriaceae</taxon>
        <taxon>Neofusicoccum</taxon>
    </lineage>
</organism>
<dbReference type="Gene3D" id="2.40.128.580">
    <property type="entry name" value="GXWXG domain"/>
    <property type="match status" value="1"/>
</dbReference>
<keyword evidence="4" id="KW-1185">Reference proteome</keyword>
<evidence type="ECO:0000259" key="1">
    <source>
        <dbReference type="Pfam" id="PF14231"/>
    </source>
</evidence>
<dbReference type="InterPro" id="IPR025951">
    <property type="entry name" value="GXWXG_dom"/>
</dbReference>
<name>A0ABR3SJN4_9PEZI</name>
<comment type="caution">
    <text evidence="3">The sequence shown here is derived from an EMBL/GenBank/DDBJ whole genome shotgun (WGS) entry which is preliminary data.</text>
</comment>
<protein>
    <submittedName>
        <fullName evidence="3">Uncharacterized protein</fullName>
    </submittedName>
</protein>
<evidence type="ECO:0000313" key="4">
    <source>
        <dbReference type="Proteomes" id="UP001521116"/>
    </source>
</evidence>
<dbReference type="InterPro" id="IPR025568">
    <property type="entry name" value="DUF4334"/>
</dbReference>
<proteinExistence type="predicted"/>
<evidence type="ECO:0000259" key="2">
    <source>
        <dbReference type="Pfam" id="PF14232"/>
    </source>
</evidence>